<gene>
    <name evidence="2" type="ORF">ABWT76_000202</name>
    <name evidence="1" type="ORF">ABWT76_004375</name>
</gene>
<organism evidence="2">
    <name type="scientific">Planktothricoides raciborskii GIHE-MW2</name>
    <dbReference type="NCBI Taxonomy" id="2792601"/>
    <lineage>
        <taxon>Bacteria</taxon>
        <taxon>Bacillati</taxon>
        <taxon>Cyanobacteriota</taxon>
        <taxon>Cyanophyceae</taxon>
        <taxon>Oscillatoriophycideae</taxon>
        <taxon>Oscillatoriales</taxon>
        <taxon>Oscillatoriaceae</taxon>
        <taxon>Planktothricoides</taxon>
    </lineage>
</organism>
<evidence type="ECO:0000313" key="1">
    <source>
        <dbReference type="EMBL" id="XCM35680.1"/>
    </source>
</evidence>
<dbReference type="AlphaFoldDB" id="A0AAU8JFD0"/>
<dbReference type="EMBL" id="CP159837">
    <property type="protein sequence ID" value="XCM37440.1"/>
    <property type="molecule type" value="Genomic_DNA"/>
</dbReference>
<dbReference type="EMBL" id="CP159837">
    <property type="protein sequence ID" value="XCM35680.1"/>
    <property type="molecule type" value="Genomic_DNA"/>
</dbReference>
<evidence type="ECO:0000313" key="2">
    <source>
        <dbReference type="EMBL" id="XCM37440.1"/>
    </source>
</evidence>
<reference evidence="2" key="1">
    <citation type="submission" date="2024-07" db="EMBL/GenBank/DDBJ databases">
        <authorList>
            <person name="Kim Y.J."/>
            <person name="Jeong J.Y."/>
        </authorList>
    </citation>
    <scope>NUCLEOTIDE SEQUENCE</scope>
    <source>
        <strain evidence="2">GIHE-MW2</strain>
    </source>
</reference>
<sequence>MINDLMNISNDIGEKAVYIPDVFLQLDQQFSQSTTQTESLEKLSQTVSDSLVNWNNFASYPSANGLNRKAS</sequence>
<name>A0AAU8JFD0_9CYAN</name>
<proteinExistence type="predicted"/>
<dbReference type="RefSeq" id="WP_354634966.1">
    <property type="nucleotide sequence ID" value="NZ_CP159837.1"/>
</dbReference>
<protein>
    <submittedName>
        <fullName evidence="2">Uncharacterized protein</fullName>
    </submittedName>
</protein>
<accession>A0AAU8JFD0</accession>